<dbReference type="EMBL" id="AFYH01099679">
    <property type="status" value="NOT_ANNOTATED_CDS"/>
    <property type="molecule type" value="Genomic_DNA"/>
</dbReference>
<dbReference type="EMBL" id="AFYH01099681">
    <property type="status" value="NOT_ANNOTATED_CDS"/>
    <property type="molecule type" value="Genomic_DNA"/>
</dbReference>
<dbReference type="Pfam" id="PF07679">
    <property type="entry name" value="I-set"/>
    <property type="match status" value="1"/>
</dbReference>
<sequence length="1058" mass="115783">QAFQVEPDDTTVREGETAILICQVSNPSGDVQWVKDGLLLGPDRTMPGFSRYSMVGNSSKGDFHLQIEHAQLADDAAYECQVGRSQMSHGIVSRTALLSVLGNVSNKTRLVKPEHLIKLGWVKRSYKRRAEGGQADKLMDLFAGGVELSGDDSMASQGSDVKLFNTESRFRITPESSDNGNQVACAVLNPAVDMPIVAGFTVNVLFPPQPPRIEGYSHSPVKAGETLKLICVCVGGNPLATLQWLKNGSVVSTSWETEESTNTARSFFTLKVKPEHNMVTLTCEASNLVTSTPLKSSISLKVIFLPSEVKILGSPSVGENKQLAFSCFTASSNPPVQIRWWLGWRELHNTEVTVTEADNGGQVTMSNLTHTALREENGLPLTCEAFNRAILYTKVASLTLRVLYPPDRVWIEGPAPRQTFRAGTKVNMTCFASGGNPSPNLIWIKTNKTTDTCEIQETKAIKDGTLLIAGKLTAKSITITMAPNDNDATYRCNATNVLKAPPLTASTRLHVQLVPLVLLIVFFFLTVKRGESLTLTCTAGSSNPVASISWIKDGEKLDGQPTEVKKAEYGGESMSGKITIVALSSDNGKRVTCEAYSAVLSESTNMFYELNILYPPEFAEDQVKLVQAVEHYAALIPLKVSANPAEVTHVWSFKGQVLLKEGAPRHHLKEDGSLEIWNLTRADSGNYRIRCKNDEGENETSIRLDVHCKQRISWWWWLCWVGRGGGVGIQFSIAYYCFNAWFSFPLVCQGDEERTFTPEQQIVQGATGKLVITEATRSDAGRYKCTVDNGIPPPVDGEARLVVRFTPEILKGLHLSKVATLGDGSSTATLICKAEGVPNVDFSWAKKGVALDLENPRYSEKTIHEGSIHTSLLSIANVSAVLDYAVFTCTARNPLGLDVFDIQLVSTSRPDPPTELKCVSFSHNSVTLQWTAGFNGGLEQKFRVRYHWDKAPSFMYVDVFPPQATTFTITGLIADTPYNISVNAINALGESDYADGAFLTVTTLELSRPKSPPRYYVFGGVPEGPPLPVYLIVLLGLLGGILFVSNASFLTCLIRKRR</sequence>
<evidence type="ECO:0008006" key="12">
    <source>
        <dbReference type="Google" id="ProtNLM"/>
    </source>
</evidence>
<dbReference type="SUPFAM" id="SSF48726">
    <property type="entry name" value="Immunoglobulin"/>
    <property type="match status" value="7"/>
</dbReference>
<accession>H3AR28</accession>
<evidence type="ECO:0000256" key="7">
    <source>
        <dbReference type="SAM" id="Phobius"/>
    </source>
</evidence>
<dbReference type="GO" id="GO:0005886">
    <property type="term" value="C:plasma membrane"/>
    <property type="evidence" value="ECO:0007669"/>
    <property type="project" value="TreeGrafter"/>
</dbReference>
<evidence type="ECO:0000259" key="9">
    <source>
        <dbReference type="PROSITE" id="PS50853"/>
    </source>
</evidence>
<keyword evidence="7" id="KW-1133">Transmembrane helix</keyword>
<dbReference type="EMBL" id="AFYH01099682">
    <property type="status" value="NOT_ANNOTATED_CDS"/>
    <property type="molecule type" value="Genomic_DNA"/>
</dbReference>
<dbReference type="Proteomes" id="UP000008672">
    <property type="component" value="Unassembled WGS sequence"/>
</dbReference>
<dbReference type="SMART" id="SM00060">
    <property type="entry name" value="FN3"/>
    <property type="match status" value="1"/>
</dbReference>
<keyword evidence="2" id="KW-0677">Repeat</keyword>
<organism evidence="10 11">
    <name type="scientific">Latimeria chalumnae</name>
    <name type="common">Coelacanth</name>
    <dbReference type="NCBI Taxonomy" id="7897"/>
    <lineage>
        <taxon>Eukaryota</taxon>
        <taxon>Metazoa</taxon>
        <taxon>Chordata</taxon>
        <taxon>Craniata</taxon>
        <taxon>Vertebrata</taxon>
        <taxon>Euteleostomi</taxon>
        <taxon>Coelacanthiformes</taxon>
        <taxon>Coelacanthidae</taxon>
        <taxon>Latimeria</taxon>
    </lineage>
</organism>
<dbReference type="InterPro" id="IPR051275">
    <property type="entry name" value="Cell_adhesion_signaling"/>
</dbReference>
<evidence type="ECO:0000256" key="3">
    <source>
        <dbReference type="ARBA" id="ARBA00023136"/>
    </source>
</evidence>
<protein>
    <recommendedName>
        <fullName evidence="12">NPHS1 adhesion molecule, nephrin</fullName>
    </recommendedName>
</protein>
<dbReference type="Pfam" id="PF08205">
    <property type="entry name" value="C2-set_2"/>
    <property type="match status" value="2"/>
</dbReference>
<dbReference type="Ensembl" id="ENSLACT00000012191.1">
    <property type="protein sequence ID" value="ENSLACP00000012099.1"/>
    <property type="gene ID" value="ENSLACG00000010652.1"/>
</dbReference>
<dbReference type="SUPFAM" id="SSF49265">
    <property type="entry name" value="Fibronectin type III"/>
    <property type="match status" value="1"/>
</dbReference>
<name>H3AR28_LATCH</name>
<dbReference type="InterPro" id="IPR013162">
    <property type="entry name" value="CD80_C2-set"/>
</dbReference>
<dbReference type="GO" id="GO:0005911">
    <property type="term" value="C:cell-cell junction"/>
    <property type="evidence" value="ECO:0007669"/>
    <property type="project" value="TreeGrafter"/>
</dbReference>
<dbReference type="CDD" id="cd00063">
    <property type="entry name" value="FN3"/>
    <property type="match status" value="1"/>
</dbReference>
<reference evidence="10" key="2">
    <citation type="submission" date="2025-08" db="UniProtKB">
        <authorList>
            <consortium name="Ensembl"/>
        </authorList>
    </citation>
    <scope>IDENTIFICATION</scope>
</reference>
<dbReference type="FunCoup" id="H3AR28">
    <property type="interactions" value="108"/>
</dbReference>
<dbReference type="Pfam" id="PF13895">
    <property type="entry name" value="Ig_2"/>
    <property type="match status" value="1"/>
</dbReference>
<dbReference type="Pfam" id="PF00047">
    <property type="entry name" value="ig"/>
    <property type="match status" value="1"/>
</dbReference>
<dbReference type="Pfam" id="PF13927">
    <property type="entry name" value="Ig_3"/>
    <property type="match status" value="2"/>
</dbReference>
<evidence type="ECO:0000256" key="2">
    <source>
        <dbReference type="ARBA" id="ARBA00022737"/>
    </source>
</evidence>
<dbReference type="InParanoid" id="H3AR28"/>
<keyword evidence="7" id="KW-0812">Transmembrane</keyword>
<dbReference type="InterPro" id="IPR003961">
    <property type="entry name" value="FN3_dom"/>
</dbReference>
<reference evidence="10" key="3">
    <citation type="submission" date="2025-09" db="UniProtKB">
        <authorList>
            <consortium name="Ensembl"/>
        </authorList>
    </citation>
    <scope>IDENTIFICATION</scope>
</reference>
<feature type="domain" description="Ig-like" evidence="8">
    <location>
        <begin position="406"/>
        <end position="510"/>
    </location>
</feature>
<evidence type="ECO:0000256" key="1">
    <source>
        <dbReference type="ARBA" id="ARBA00004479"/>
    </source>
</evidence>
<dbReference type="PANTHER" id="PTHR11640">
    <property type="entry name" value="NEPHRIN"/>
    <property type="match status" value="1"/>
</dbReference>
<dbReference type="EMBL" id="AFYH01099680">
    <property type="status" value="NOT_ANNOTATED_CDS"/>
    <property type="molecule type" value="Genomic_DNA"/>
</dbReference>
<dbReference type="GO" id="GO:0050839">
    <property type="term" value="F:cell adhesion molecule binding"/>
    <property type="evidence" value="ECO:0007669"/>
    <property type="project" value="TreeGrafter"/>
</dbReference>
<dbReference type="GeneTree" id="ENSGT00940000159510"/>
<keyword evidence="3 7" id="KW-0472">Membrane</keyword>
<dbReference type="SMART" id="SM00408">
    <property type="entry name" value="IGc2"/>
    <property type="match status" value="6"/>
</dbReference>
<dbReference type="Gene3D" id="2.60.40.10">
    <property type="entry name" value="Immunoglobulins"/>
    <property type="match status" value="10"/>
</dbReference>
<evidence type="ECO:0000259" key="8">
    <source>
        <dbReference type="PROSITE" id="PS50835"/>
    </source>
</evidence>
<evidence type="ECO:0000313" key="11">
    <source>
        <dbReference type="Proteomes" id="UP000008672"/>
    </source>
</evidence>
<dbReference type="InterPro" id="IPR003599">
    <property type="entry name" value="Ig_sub"/>
</dbReference>
<evidence type="ECO:0000313" key="10">
    <source>
        <dbReference type="Ensembl" id="ENSLACP00000012099.1"/>
    </source>
</evidence>
<dbReference type="InterPro" id="IPR013783">
    <property type="entry name" value="Ig-like_fold"/>
</dbReference>
<dbReference type="AlphaFoldDB" id="H3AR28"/>
<dbReference type="PROSITE" id="PS50835">
    <property type="entry name" value="IG_LIKE"/>
    <property type="match status" value="6"/>
</dbReference>
<dbReference type="InterPro" id="IPR013098">
    <property type="entry name" value="Ig_I-set"/>
</dbReference>
<evidence type="ECO:0000256" key="6">
    <source>
        <dbReference type="ARBA" id="ARBA00023319"/>
    </source>
</evidence>
<keyword evidence="11" id="KW-1185">Reference proteome</keyword>
<feature type="domain" description="Ig-like" evidence="8">
    <location>
        <begin position="807"/>
        <end position="893"/>
    </location>
</feature>
<keyword evidence="4" id="KW-1015">Disulfide bond</keyword>
<keyword evidence="5" id="KW-0325">Glycoprotein</keyword>
<evidence type="ECO:0000256" key="4">
    <source>
        <dbReference type="ARBA" id="ARBA00023157"/>
    </source>
</evidence>
<dbReference type="InterPro" id="IPR013151">
    <property type="entry name" value="Immunoglobulin_dom"/>
</dbReference>
<proteinExistence type="predicted"/>
<dbReference type="Pfam" id="PF00041">
    <property type="entry name" value="fn3"/>
    <property type="match status" value="1"/>
</dbReference>
<feature type="domain" description="Ig-like" evidence="8">
    <location>
        <begin position="208"/>
        <end position="299"/>
    </location>
</feature>
<dbReference type="InterPro" id="IPR036116">
    <property type="entry name" value="FN3_sf"/>
</dbReference>
<dbReference type="OMA" id="IEGYSPG"/>
<dbReference type="InterPro" id="IPR007110">
    <property type="entry name" value="Ig-like_dom"/>
</dbReference>
<dbReference type="HOGENOM" id="CLU_003881_0_1_1"/>
<feature type="domain" description="Fibronectin type-III" evidence="9">
    <location>
        <begin position="912"/>
        <end position="1006"/>
    </location>
</feature>
<feature type="domain" description="Ig-like" evidence="8">
    <location>
        <begin position="306"/>
        <end position="399"/>
    </location>
</feature>
<keyword evidence="6" id="KW-0393">Immunoglobulin domain</keyword>
<reference evidence="11" key="1">
    <citation type="submission" date="2011-08" db="EMBL/GenBank/DDBJ databases">
        <title>The draft genome of Latimeria chalumnae.</title>
        <authorList>
            <person name="Di Palma F."/>
            <person name="Alfoldi J."/>
            <person name="Johnson J."/>
            <person name="Berlin A."/>
            <person name="Gnerre S."/>
            <person name="Jaffe D."/>
            <person name="MacCallum I."/>
            <person name="Young S."/>
            <person name="Walker B.J."/>
            <person name="Lander E."/>
            <person name="Lindblad-Toh K."/>
        </authorList>
    </citation>
    <scope>NUCLEOTIDE SEQUENCE [LARGE SCALE GENOMIC DNA]</scope>
    <source>
        <strain evidence="11">Wild caught</strain>
    </source>
</reference>
<comment type="subcellular location">
    <subcellularLocation>
        <location evidence="1">Membrane</location>
        <topology evidence="1">Single-pass type I membrane protein</topology>
    </subcellularLocation>
</comment>
<dbReference type="STRING" id="7897.ENSLACP00000012099"/>
<dbReference type="eggNOG" id="KOG3515">
    <property type="taxonomic scope" value="Eukaryota"/>
</dbReference>
<dbReference type="FunFam" id="2.60.40.10:FF:000719">
    <property type="entry name" value="nephrin isoform X1"/>
    <property type="match status" value="1"/>
</dbReference>
<dbReference type="PANTHER" id="PTHR11640:SF136">
    <property type="entry name" value="NEPHRIN"/>
    <property type="match status" value="1"/>
</dbReference>
<dbReference type="GO" id="GO:0098609">
    <property type="term" value="P:cell-cell adhesion"/>
    <property type="evidence" value="ECO:0007669"/>
    <property type="project" value="TreeGrafter"/>
</dbReference>
<dbReference type="InterPro" id="IPR003598">
    <property type="entry name" value="Ig_sub2"/>
</dbReference>
<dbReference type="InterPro" id="IPR036179">
    <property type="entry name" value="Ig-like_dom_sf"/>
</dbReference>
<feature type="domain" description="Ig-like" evidence="8">
    <location>
        <begin position="515"/>
        <end position="605"/>
    </location>
</feature>
<feature type="transmembrane region" description="Helical" evidence="7">
    <location>
        <begin position="1029"/>
        <end position="1054"/>
    </location>
</feature>
<dbReference type="SMART" id="SM00409">
    <property type="entry name" value="IG"/>
    <property type="match status" value="8"/>
</dbReference>
<evidence type="ECO:0000256" key="5">
    <source>
        <dbReference type="ARBA" id="ARBA00023180"/>
    </source>
</evidence>
<feature type="domain" description="Ig-like" evidence="8">
    <location>
        <begin position="1"/>
        <end position="99"/>
    </location>
</feature>
<dbReference type="PROSITE" id="PS50853">
    <property type="entry name" value="FN3"/>
    <property type="match status" value="1"/>
</dbReference>